<keyword evidence="2" id="KW-1185">Reference proteome</keyword>
<dbReference type="Proteomes" id="UP000250369">
    <property type="component" value="Unassembled WGS sequence"/>
</dbReference>
<proteinExistence type="predicted"/>
<gene>
    <name evidence="1" type="ORF">DQG23_38475</name>
</gene>
<dbReference type="OrthoDB" id="2937251at2"/>
<name>A0A329LQ85_9BACL</name>
<comment type="caution">
    <text evidence="1">The sequence shown here is derived from an EMBL/GenBank/DDBJ whole genome shotgun (WGS) entry which is preliminary data.</text>
</comment>
<protein>
    <submittedName>
        <fullName evidence="1">Uncharacterized protein</fullName>
    </submittedName>
</protein>
<dbReference type="AlphaFoldDB" id="A0A329LQ85"/>
<reference evidence="1 2" key="1">
    <citation type="journal article" date="2009" name="Int. J. Syst. Evol. Microbiol.">
        <title>Paenibacillus contaminans sp. nov., isolated from a contaminated laboratory plate.</title>
        <authorList>
            <person name="Chou J.H."/>
            <person name="Lee J.H."/>
            <person name="Lin M.C."/>
            <person name="Chang P.S."/>
            <person name="Arun A.B."/>
            <person name="Young C.C."/>
            <person name="Chen W.M."/>
        </authorList>
    </citation>
    <scope>NUCLEOTIDE SEQUENCE [LARGE SCALE GENOMIC DNA]</scope>
    <source>
        <strain evidence="1 2">CKOBP-6</strain>
    </source>
</reference>
<accession>A0A329LQ85</accession>
<evidence type="ECO:0000313" key="2">
    <source>
        <dbReference type="Proteomes" id="UP000250369"/>
    </source>
</evidence>
<sequence length="128" mass="14310">MKIYINNIQRDVDEGYVIDFVSSYGVGVATYIGEKPAPNKECFVEVDIEGVLRWGEDIEKCSAKLYKIEKLGNLIWIYGTLESLDEDGYAILRIGESIVSLETSGQNFPIGSNIKVKSSNVKLYDVGY</sequence>
<dbReference type="EMBL" id="QMFB01000045">
    <property type="protein sequence ID" value="RAV10135.1"/>
    <property type="molecule type" value="Genomic_DNA"/>
</dbReference>
<organism evidence="1 2">
    <name type="scientific">Paenibacillus contaminans</name>
    <dbReference type="NCBI Taxonomy" id="450362"/>
    <lineage>
        <taxon>Bacteria</taxon>
        <taxon>Bacillati</taxon>
        <taxon>Bacillota</taxon>
        <taxon>Bacilli</taxon>
        <taxon>Bacillales</taxon>
        <taxon>Paenibacillaceae</taxon>
        <taxon>Paenibacillus</taxon>
    </lineage>
</organism>
<dbReference type="RefSeq" id="WP_146762469.1">
    <property type="nucleotide sequence ID" value="NZ_QMFB01000045.1"/>
</dbReference>
<evidence type="ECO:0000313" key="1">
    <source>
        <dbReference type="EMBL" id="RAV10135.1"/>
    </source>
</evidence>